<keyword evidence="2" id="KW-0238">DNA-binding</keyword>
<proteinExistence type="predicted"/>
<dbReference type="InterPro" id="IPR036388">
    <property type="entry name" value="WH-like_DNA-bd_sf"/>
</dbReference>
<organism evidence="5 6">
    <name type="scientific">Spongisporangium articulatum</name>
    <dbReference type="NCBI Taxonomy" id="3362603"/>
    <lineage>
        <taxon>Bacteria</taxon>
        <taxon>Bacillati</taxon>
        <taxon>Actinomycetota</taxon>
        <taxon>Actinomycetes</taxon>
        <taxon>Kineosporiales</taxon>
        <taxon>Kineosporiaceae</taxon>
        <taxon>Spongisporangium</taxon>
    </lineage>
</organism>
<protein>
    <submittedName>
        <fullName evidence="5">Winged helix-turn-helix transcriptional regulator</fullName>
    </submittedName>
</protein>
<evidence type="ECO:0000256" key="1">
    <source>
        <dbReference type="ARBA" id="ARBA00023015"/>
    </source>
</evidence>
<keyword evidence="6" id="KW-1185">Reference proteome</keyword>
<gene>
    <name evidence="5" type="ORF">ACIB24_16800</name>
</gene>
<evidence type="ECO:0000256" key="3">
    <source>
        <dbReference type="ARBA" id="ARBA00023163"/>
    </source>
</evidence>
<evidence type="ECO:0000256" key="2">
    <source>
        <dbReference type="ARBA" id="ARBA00023125"/>
    </source>
</evidence>
<reference evidence="5 6" key="1">
    <citation type="submission" date="2024-10" db="EMBL/GenBank/DDBJ databases">
        <title>The Natural Products Discovery Center: Release of the First 8490 Sequenced Strains for Exploring Actinobacteria Biosynthetic Diversity.</title>
        <authorList>
            <person name="Kalkreuter E."/>
            <person name="Kautsar S.A."/>
            <person name="Yang D."/>
            <person name="Bader C.D."/>
            <person name="Teijaro C.N."/>
            <person name="Fluegel L."/>
            <person name="Davis C.M."/>
            <person name="Simpson J.R."/>
            <person name="Lauterbach L."/>
            <person name="Steele A.D."/>
            <person name="Gui C."/>
            <person name="Meng S."/>
            <person name="Li G."/>
            <person name="Viehrig K."/>
            <person name="Ye F."/>
            <person name="Su P."/>
            <person name="Kiefer A.F."/>
            <person name="Nichols A."/>
            <person name="Cepeda A.J."/>
            <person name="Yan W."/>
            <person name="Fan B."/>
            <person name="Jiang Y."/>
            <person name="Adhikari A."/>
            <person name="Zheng C.-J."/>
            <person name="Schuster L."/>
            <person name="Cowan T.M."/>
            <person name="Smanski M.J."/>
            <person name="Chevrette M.G."/>
            <person name="De Carvalho L.P.S."/>
            <person name="Shen B."/>
        </authorList>
    </citation>
    <scope>NUCLEOTIDE SEQUENCE [LARGE SCALE GENOMIC DNA]</scope>
    <source>
        <strain evidence="5 6">NPDC049639</strain>
    </source>
</reference>
<dbReference type="Proteomes" id="UP001612915">
    <property type="component" value="Unassembled WGS sequence"/>
</dbReference>
<dbReference type="Pfam" id="PF01638">
    <property type="entry name" value="HxlR"/>
    <property type="match status" value="1"/>
</dbReference>
<keyword evidence="1" id="KW-0805">Transcription regulation</keyword>
<dbReference type="SUPFAM" id="SSF46785">
    <property type="entry name" value="Winged helix' DNA-binding domain"/>
    <property type="match status" value="1"/>
</dbReference>
<evidence type="ECO:0000259" key="4">
    <source>
        <dbReference type="PROSITE" id="PS51118"/>
    </source>
</evidence>
<dbReference type="InterPro" id="IPR002577">
    <property type="entry name" value="HTH_HxlR"/>
</dbReference>
<name>A0ABW8AQS4_9ACTN</name>
<dbReference type="EMBL" id="JBITLV010000005">
    <property type="protein sequence ID" value="MFI7588730.1"/>
    <property type="molecule type" value="Genomic_DNA"/>
</dbReference>
<dbReference type="InterPro" id="IPR036390">
    <property type="entry name" value="WH_DNA-bd_sf"/>
</dbReference>
<dbReference type="Gene3D" id="1.10.10.10">
    <property type="entry name" value="Winged helix-like DNA-binding domain superfamily/Winged helix DNA-binding domain"/>
    <property type="match status" value="1"/>
</dbReference>
<dbReference type="PROSITE" id="PS51118">
    <property type="entry name" value="HTH_HXLR"/>
    <property type="match status" value="1"/>
</dbReference>
<dbReference type="PANTHER" id="PTHR33204:SF18">
    <property type="entry name" value="TRANSCRIPTIONAL REGULATORY PROTEIN"/>
    <property type="match status" value="1"/>
</dbReference>
<keyword evidence="3" id="KW-0804">Transcription</keyword>
<dbReference type="RefSeq" id="WP_398282710.1">
    <property type="nucleotide sequence ID" value="NZ_JBITLV010000005.1"/>
</dbReference>
<feature type="domain" description="HTH hxlR-type" evidence="4">
    <location>
        <begin position="23"/>
        <end position="122"/>
    </location>
</feature>
<comment type="caution">
    <text evidence="5">The sequence shown here is derived from an EMBL/GenBank/DDBJ whole genome shotgun (WGS) entry which is preliminary data.</text>
</comment>
<dbReference type="PANTHER" id="PTHR33204">
    <property type="entry name" value="TRANSCRIPTIONAL REGULATOR, MARR FAMILY"/>
    <property type="match status" value="1"/>
</dbReference>
<evidence type="ECO:0000313" key="6">
    <source>
        <dbReference type="Proteomes" id="UP001612915"/>
    </source>
</evidence>
<sequence length="158" mass="17317">MSEATIHLTGALDPRSGWEATDCPVASALGLVGNRSAFLLLREAFYGTTRFDDFAHRVGVSESVAAARLKDLVDAGLLARRPYREPGARTRYEYGLTEMGREFFPVLAALMTWGDRWVRPARVELRHHDCGAPVHVELLCAAGHPVEDVDLGARGKVS</sequence>
<evidence type="ECO:0000313" key="5">
    <source>
        <dbReference type="EMBL" id="MFI7588730.1"/>
    </source>
</evidence>
<accession>A0ABW8AQS4</accession>